<reference evidence="1" key="1">
    <citation type="submission" date="2020-05" db="UniProtKB">
        <authorList>
            <consortium name="EnsemblMetazoa"/>
        </authorList>
    </citation>
    <scope>IDENTIFICATION</scope>
    <source>
        <strain evidence="1">TTRI</strain>
    </source>
</reference>
<dbReference type="EnsemblMetazoa" id="GAUT026630-RA">
    <property type="protein sequence ID" value="GAUT026630-PA"/>
    <property type="gene ID" value="GAUT026630"/>
</dbReference>
<name>A0A1A9V5G7_GLOAU</name>
<evidence type="ECO:0000313" key="2">
    <source>
        <dbReference type="Proteomes" id="UP000078200"/>
    </source>
</evidence>
<evidence type="ECO:0000313" key="1">
    <source>
        <dbReference type="EnsemblMetazoa" id="GAUT026630-PA"/>
    </source>
</evidence>
<organism evidence="1 2">
    <name type="scientific">Glossina austeni</name>
    <name type="common">Savannah tsetse fly</name>
    <dbReference type="NCBI Taxonomy" id="7395"/>
    <lineage>
        <taxon>Eukaryota</taxon>
        <taxon>Metazoa</taxon>
        <taxon>Ecdysozoa</taxon>
        <taxon>Arthropoda</taxon>
        <taxon>Hexapoda</taxon>
        <taxon>Insecta</taxon>
        <taxon>Pterygota</taxon>
        <taxon>Neoptera</taxon>
        <taxon>Endopterygota</taxon>
        <taxon>Diptera</taxon>
        <taxon>Brachycera</taxon>
        <taxon>Muscomorpha</taxon>
        <taxon>Hippoboscoidea</taxon>
        <taxon>Glossinidae</taxon>
        <taxon>Glossina</taxon>
    </lineage>
</organism>
<accession>A0A1A9V5G7</accession>
<sequence length="115" mass="12598">MHSTKGYAGRVLIVYSVPANLIGHHSILKWDSLIEVSPKVNDALAANKALAINPKRVVSTLALRGQYGVVTGKTPVGLSRLSPHRARGDNELGHFYSYQHYETFQFTFGKSSSSN</sequence>
<keyword evidence="2" id="KW-1185">Reference proteome</keyword>
<dbReference type="Proteomes" id="UP000078200">
    <property type="component" value="Unassembled WGS sequence"/>
</dbReference>
<dbReference type="VEuPathDB" id="VectorBase:GAUT026630"/>
<proteinExistence type="predicted"/>
<dbReference type="AlphaFoldDB" id="A0A1A9V5G7"/>
<protein>
    <submittedName>
        <fullName evidence="1">Uncharacterized protein</fullName>
    </submittedName>
</protein>